<dbReference type="Pfam" id="PF00787">
    <property type="entry name" value="PX"/>
    <property type="match status" value="1"/>
</dbReference>
<evidence type="ECO:0000313" key="10">
    <source>
        <dbReference type="EMBL" id="GES75767.1"/>
    </source>
</evidence>
<evidence type="ECO:0000256" key="1">
    <source>
        <dbReference type="ARBA" id="ARBA00012027"/>
    </source>
</evidence>
<evidence type="ECO:0000313" key="11">
    <source>
        <dbReference type="Proteomes" id="UP000615446"/>
    </source>
</evidence>
<dbReference type="Pfam" id="PF00614">
    <property type="entry name" value="PLDc"/>
    <property type="match status" value="1"/>
</dbReference>
<evidence type="ECO:0000259" key="8">
    <source>
        <dbReference type="PROSITE" id="PS50097"/>
    </source>
</evidence>
<dbReference type="InterPro" id="IPR001736">
    <property type="entry name" value="PLipase_D/transphosphatidylase"/>
</dbReference>
<dbReference type="PANTHER" id="PTHR18896">
    <property type="entry name" value="PHOSPHOLIPASE D"/>
    <property type="match status" value="1"/>
</dbReference>
<gene>
    <name evidence="10" type="ORF">RCL2_000317800</name>
</gene>
<feature type="region of interest" description="Disordered" evidence="6">
    <location>
        <begin position="326"/>
        <end position="385"/>
    </location>
</feature>
<dbReference type="PROSITE" id="PS50097">
    <property type="entry name" value="BTB"/>
    <property type="match status" value="1"/>
</dbReference>
<evidence type="ECO:0000256" key="6">
    <source>
        <dbReference type="SAM" id="MobiDB-lite"/>
    </source>
</evidence>
<dbReference type="SUPFAM" id="SSF56024">
    <property type="entry name" value="Phospholipase D/nuclease"/>
    <property type="match status" value="2"/>
</dbReference>
<dbReference type="GO" id="GO:0004630">
    <property type="term" value="F:phospholipase D activity"/>
    <property type="evidence" value="ECO:0007669"/>
    <property type="project" value="UniProtKB-EC"/>
</dbReference>
<evidence type="ECO:0000256" key="5">
    <source>
        <dbReference type="ARBA" id="ARBA00023098"/>
    </source>
</evidence>
<feature type="domain" description="BTB" evidence="8">
    <location>
        <begin position="23"/>
        <end position="98"/>
    </location>
</feature>
<dbReference type="Gene3D" id="3.30.1520.10">
    <property type="entry name" value="Phox-like domain"/>
    <property type="match status" value="1"/>
</dbReference>
<dbReference type="PROSITE" id="PS50035">
    <property type="entry name" value="PLD"/>
    <property type="match status" value="2"/>
</dbReference>
<keyword evidence="2" id="KW-0677">Repeat</keyword>
<feature type="compositionally biased region" description="Polar residues" evidence="6">
    <location>
        <begin position="326"/>
        <end position="355"/>
    </location>
</feature>
<dbReference type="Gene3D" id="3.30.870.10">
    <property type="entry name" value="Endonuclease Chain A"/>
    <property type="match status" value="3"/>
</dbReference>
<organism evidence="10 11">
    <name type="scientific">Rhizophagus clarus</name>
    <dbReference type="NCBI Taxonomy" id="94130"/>
    <lineage>
        <taxon>Eukaryota</taxon>
        <taxon>Fungi</taxon>
        <taxon>Fungi incertae sedis</taxon>
        <taxon>Mucoromycota</taxon>
        <taxon>Glomeromycotina</taxon>
        <taxon>Glomeromycetes</taxon>
        <taxon>Glomerales</taxon>
        <taxon>Glomeraceae</taxon>
        <taxon>Rhizophagus</taxon>
    </lineage>
</organism>
<reference evidence="10" key="1">
    <citation type="submission" date="2019-10" db="EMBL/GenBank/DDBJ databases">
        <title>Conservation and host-specific expression of non-tandemly repeated heterogenous ribosome RNA gene in arbuscular mycorrhizal fungi.</title>
        <authorList>
            <person name="Maeda T."/>
            <person name="Kobayashi Y."/>
            <person name="Nakagawa T."/>
            <person name="Ezawa T."/>
            <person name="Yamaguchi K."/>
            <person name="Bino T."/>
            <person name="Nishimoto Y."/>
            <person name="Shigenobu S."/>
            <person name="Kawaguchi M."/>
        </authorList>
    </citation>
    <scope>NUCLEOTIDE SEQUENCE</scope>
    <source>
        <strain evidence="10">HR1</strain>
    </source>
</reference>
<dbReference type="CDD" id="cd09138">
    <property type="entry name" value="PLDc_vPLD1_2_yPLD_like_1"/>
    <property type="match status" value="1"/>
</dbReference>
<protein>
    <recommendedName>
        <fullName evidence="1">phospholipase D</fullName>
        <ecNumber evidence="1">3.1.4.4</ecNumber>
    </recommendedName>
</protein>
<dbReference type="CDD" id="cd18186">
    <property type="entry name" value="BTB_POZ_ZBTB_KLHL-like"/>
    <property type="match status" value="1"/>
</dbReference>
<dbReference type="CDD" id="cd09141">
    <property type="entry name" value="PLDc_vPLD1_2_yPLD_like_2"/>
    <property type="match status" value="1"/>
</dbReference>
<feature type="region of interest" description="Disordered" evidence="6">
    <location>
        <begin position="1155"/>
        <end position="1221"/>
    </location>
</feature>
<dbReference type="InterPro" id="IPR015679">
    <property type="entry name" value="PLipase_D_fam"/>
</dbReference>
<dbReference type="InterPro" id="IPR001683">
    <property type="entry name" value="PX_dom"/>
</dbReference>
<dbReference type="SUPFAM" id="SSF54695">
    <property type="entry name" value="POZ domain"/>
    <property type="match status" value="1"/>
</dbReference>
<sequence>MSFDFRLELSSDYLSIFESNKDTDVIIKVGKGSNPKEFKAHSLVLKIRSEFFEQEIKKKANNNPSNNNITLFIREDFHPEAFEHVLRYLYSGYSYLESKSINFILDMLIISEFINLVNFINILQNYLVGKRKKELDNRFSIVHKTCSDCQSFKELQTYCDKTAQLYPSTIFKAEDFTTLDKDLLIFILENKKNKLYEIEKWDYIIKWGIAQNSSPLPEITSSSSIYDTDSWTKANFRDLSVALKPMIRLVDLKKIYSNEFCDKVKPFRKIFEKCYYDELLTYHLGGVTYVLLQKYTFSKVVTFYYDLQTSECYYYDKLRKTMADSRNSADSNTENPQRNVQWQPTVVTRSRSQKVQNRRPLPRRESSYRPKLISSGPSESQLSAPYIAEVQPERPQFVRYPSVDQTSDTSDTALLNPPRTREVQSQSRRSVSLRDYFRKVRLLNTINRIIAKNESEHLKDTENFETIVFSSPFHVPYLWAKTDLKGRKAPPVLFSALKLAVTDSYNDERYYSLQSVFRIELEYGDVKWVINRTGFDFASLYVNLKKEVNLPYIPRLPTGLANWFKALIKKTQLDNQTRNLSTVLQRRKDLENYLIQVIRALKFSVAYELYEFLELSAVSITNDMGWKGKECYLNNKVERFRTPICSFRNSNEKWIKEWVIVRDSYIAFCSDISSFVPTDVFLMDKYFKCDKIAFQGLDRMLKIYDHVDIENSSRRIEMKGDTRTLNEFLESIEKVKRSSPWVRQHRFDSYAPIRENAKVKWYVDGNNYFFAVSQAIMAAKLEIYIEDWWLSPELYLRRPPSKNEKYRLDNLLKKKAEEGVMIYIIVYKEVKLALTLDSWHTKTYLQRLHPNIRIQRHPDHGPDGTMFWAHHEKMLIIDCKIAFIGGLDLCFGRYDTHQHELVDFHPNNENPSIWPGQDYSNPRVKDFNNVSDYNAEIVDKSRVPRMPWHDVSIGVVGHPARDIARHFIQRWNFIKEEKAFERESIPFLMPKGEYVSTRDESKFFGTCDIQLLRSSAYWSSGIELENSIYNAYCHLIRSSEHFIYIENQFFITATEKDPDHEIKNRIGECIVERIKRAHMNKEKFRIIVVLPLLPAFEAELHSKDAGTVRMIMHWQYLSICRGGKSIMEKISEAGIDPENYISFFALRGYGKIHYNHSGKNDDKKTSNSIGDCDDGNDESKSINNDSKESINNSGKSSSIENSKSQEVRQNHSLEVSEDSFSDERLQHISNERIGGEPIIPDSIKQMDPKHIFVTEEVYIHSKLMIVDDRFVICGSANLNDRSQLGNRDSEIAIVVEDKETIDTFMDGKEYKASKFAYTLRTHLFKEHLGLLEIQGHSTVTESCLPPLMPEALYEILHERDETVNSLLDDQHSSRKTEPKKYSIEELIFMDPLSDKFYNYWSQIAQNNTETYRSVFRCVPDDNVADWEQYKEFVPDPTKMYIGHVANPNASVEEIKKKLSIIRGHLVQFPTQFLKDEHLMGGIISNAVEIFT</sequence>
<comment type="caution">
    <text evidence="10">The sequence shown here is derived from an EMBL/GenBank/DDBJ whole genome shotgun (WGS) entry which is preliminary data.</text>
</comment>
<dbReference type="SUPFAM" id="SSF64268">
    <property type="entry name" value="PX domain"/>
    <property type="match status" value="1"/>
</dbReference>
<dbReference type="Gene3D" id="3.30.710.10">
    <property type="entry name" value="Potassium Channel Kv1.1, Chain A"/>
    <property type="match status" value="1"/>
</dbReference>
<proteinExistence type="predicted"/>
<dbReference type="EC" id="3.1.4.4" evidence="1"/>
<dbReference type="InterPro" id="IPR000210">
    <property type="entry name" value="BTB/POZ_dom"/>
</dbReference>
<dbReference type="EMBL" id="BLAL01000017">
    <property type="protein sequence ID" value="GES75767.1"/>
    <property type="molecule type" value="Genomic_DNA"/>
</dbReference>
<feature type="domain" description="PLD phosphodiesterase" evidence="7">
    <location>
        <begin position="1255"/>
        <end position="1282"/>
    </location>
</feature>
<keyword evidence="4" id="KW-0442">Lipid degradation</keyword>
<evidence type="ECO:0000259" key="7">
    <source>
        <dbReference type="PROSITE" id="PS50035"/>
    </source>
</evidence>
<dbReference type="SMART" id="SM00225">
    <property type="entry name" value="BTB"/>
    <property type="match status" value="1"/>
</dbReference>
<dbReference type="Pfam" id="PF00651">
    <property type="entry name" value="BTB"/>
    <property type="match status" value="1"/>
</dbReference>
<dbReference type="GO" id="GO:0009395">
    <property type="term" value="P:phospholipid catabolic process"/>
    <property type="evidence" value="ECO:0007669"/>
    <property type="project" value="TreeGrafter"/>
</dbReference>
<accession>A0A8H3KYM6</accession>
<keyword evidence="5" id="KW-0443">Lipid metabolism</keyword>
<evidence type="ECO:0000256" key="2">
    <source>
        <dbReference type="ARBA" id="ARBA00022737"/>
    </source>
</evidence>
<evidence type="ECO:0000256" key="4">
    <source>
        <dbReference type="ARBA" id="ARBA00022963"/>
    </source>
</evidence>
<feature type="domain" description="PLD phosphodiesterase" evidence="7">
    <location>
        <begin position="866"/>
        <end position="893"/>
    </location>
</feature>
<dbReference type="CDD" id="cd06093">
    <property type="entry name" value="PX_domain"/>
    <property type="match status" value="1"/>
</dbReference>
<feature type="compositionally biased region" description="Low complexity" evidence="6">
    <location>
        <begin position="1189"/>
        <end position="1202"/>
    </location>
</feature>
<dbReference type="InterPro" id="IPR011333">
    <property type="entry name" value="SKP1/BTB/POZ_sf"/>
</dbReference>
<feature type="compositionally biased region" description="Basic and acidic residues" evidence="6">
    <location>
        <begin position="1177"/>
        <end position="1188"/>
    </location>
</feature>
<dbReference type="Proteomes" id="UP000615446">
    <property type="component" value="Unassembled WGS sequence"/>
</dbReference>
<dbReference type="Pfam" id="PF13091">
    <property type="entry name" value="PLDc_2"/>
    <property type="match status" value="1"/>
</dbReference>
<dbReference type="GO" id="GO:0035091">
    <property type="term" value="F:phosphatidylinositol binding"/>
    <property type="evidence" value="ECO:0007669"/>
    <property type="project" value="InterPro"/>
</dbReference>
<feature type="domain" description="PX" evidence="9">
    <location>
        <begin position="495"/>
        <end position="620"/>
    </location>
</feature>
<keyword evidence="3" id="KW-0378">Hydrolase</keyword>
<dbReference type="SMART" id="SM00155">
    <property type="entry name" value="PLDc"/>
    <property type="match status" value="2"/>
</dbReference>
<name>A0A8H3KYM6_9GLOM</name>
<dbReference type="OrthoDB" id="14911at2759"/>
<evidence type="ECO:0000259" key="9">
    <source>
        <dbReference type="PROSITE" id="PS50195"/>
    </source>
</evidence>
<dbReference type="InterPro" id="IPR036871">
    <property type="entry name" value="PX_dom_sf"/>
</dbReference>
<evidence type="ECO:0000256" key="3">
    <source>
        <dbReference type="ARBA" id="ARBA00022801"/>
    </source>
</evidence>
<dbReference type="PROSITE" id="PS50195">
    <property type="entry name" value="PX"/>
    <property type="match status" value="1"/>
</dbReference>
<feature type="compositionally biased region" description="Polar residues" evidence="6">
    <location>
        <begin position="403"/>
        <end position="413"/>
    </location>
</feature>
<feature type="region of interest" description="Disordered" evidence="6">
    <location>
        <begin position="399"/>
        <end position="428"/>
    </location>
</feature>
<dbReference type="InterPro" id="IPR025202">
    <property type="entry name" value="PLD-like_dom"/>
</dbReference>
<dbReference type="PANTHER" id="PTHR18896:SF186">
    <property type="entry name" value="PHOSPHOLIPASE D"/>
    <property type="match status" value="1"/>
</dbReference>